<dbReference type="RefSeq" id="XP_056503535.1">
    <property type="nucleotide sequence ID" value="XM_056641041.1"/>
</dbReference>
<name>A0A9W9P9V8_PENCI</name>
<evidence type="ECO:0000259" key="1">
    <source>
        <dbReference type="Pfam" id="PF11001"/>
    </source>
</evidence>
<dbReference type="PANTHER" id="PTHR36102">
    <property type="entry name" value="CHROMOSOME 10, WHOLE GENOME SHOTGUN SEQUENCE"/>
    <property type="match status" value="1"/>
</dbReference>
<feature type="domain" description="Subtelomeric hrmA-associated cluster protein AFUB-079030/YDR124W-like helical bundle" evidence="1">
    <location>
        <begin position="25"/>
        <end position="148"/>
    </location>
</feature>
<proteinExistence type="predicted"/>
<dbReference type="Proteomes" id="UP001147733">
    <property type="component" value="Unassembled WGS sequence"/>
</dbReference>
<dbReference type="Pfam" id="PF11001">
    <property type="entry name" value="AFUB_07903_YDR124W_hel"/>
    <property type="match status" value="1"/>
</dbReference>
<dbReference type="OrthoDB" id="5338458at2759"/>
<dbReference type="InterPro" id="IPR047092">
    <property type="entry name" value="AFUB_07903/YDR124W-like_hel"/>
</dbReference>
<organism evidence="2 3">
    <name type="scientific">Penicillium citrinum</name>
    <dbReference type="NCBI Taxonomy" id="5077"/>
    <lineage>
        <taxon>Eukaryota</taxon>
        <taxon>Fungi</taxon>
        <taxon>Dikarya</taxon>
        <taxon>Ascomycota</taxon>
        <taxon>Pezizomycotina</taxon>
        <taxon>Eurotiomycetes</taxon>
        <taxon>Eurotiomycetidae</taxon>
        <taxon>Eurotiales</taxon>
        <taxon>Aspergillaceae</taxon>
        <taxon>Penicillium</taxon>
    </lineage>
</organism>
<protein>
    <recommendedName>
        <fullName evidence="1">Subtelomeric hrmA-associated cluster protein AFUB-079030/YDR124W-like helical bundle domain-containing protein</fullName>
    </recommendedName>
</protein>
<keyword evidence="3" id="KW-1185">Reference proteome</keyword>
<reference evidence="2" key="1">
    <citation type="submission" date="2022-11" db="EMBL/GenBank/DDBJ databases">
        <authorList>
            <person name="Petersen C."/>
        </authorList>
    </citation>
    <scope>NUCLEOTIDE SEQUENCE</scope>
    <source>
        <strain evidence="2">IBT 23319</strain>
    </source>
</reference>
<comment type="caution">
    <text evidence="2">The sequence shown here is derived from an EMBL/GenBank/DDBJ whole genome shotgun (WGS) entry which is preliminary data.</text>
</comment>
<dbReference type="EMBL" id="JAPQKT010000002">
    <property type="protein sequence ID" value="KAJ5240530.1"/>
    <property type="molecule type" value="Genomic_DNA"/>
</dbReference>
<reference evidence="2" key="2">
    <citation type="journal article" date="2023" name="IMA Fungus">
        <title>Comparative genomic study of the Penicillium genus elucidates a diverse pangenome and 15 lateral gene transfer events.</title>
        <authorList>
            <person name="Petersen C."/>
            <person name="Sorensen T."/>
            <person name="Nielsen M.R."/>
            <person name="Sondergaard T.E."/>
            <person name="Sorensen J.L."/>
            <person name="Fitzpatrick D.A."/>
            <person name="Frisvad J.C."/>
            <person name="Nielsen K.L."/>
        </authorList>
    </citation>
    <scope>NUCLEOTIDE SEQUENCE</scope>
    <source>
        <strain evidence="2">IBT 23319</strain>
    </source>
</reference>
<gene>
    <name evidence="2" type="ORF">N7469_002121</name>
</gene>
<accession>A0A9W9P9V8</accession>
<dbReference type="AlphaFoldDB" id="A0A9W9P9V8"/>
<dbReference type="PANTHER" id="PTHR36102:SF1">
    <property type="entry name" value="YDR124W-LIKE HELICAL BUNDLE DOMAIN-CONTAINING PROTEIN"/>
    <property type="match status" value="1"/>
</dbReference>
<evidence type="ECO:0000313" key="3">
    <source>
        <dbReference type="Proteomes" id="UP001147733"/>
    </source>
</evidence>
<dbReference type="GeneID" id="81380208"/>
<dbReference type="InterPro" id="IPR021264">
    <property type="entry name" value="AFUB_079030/YDR124W-like"/>
</dbReference>
<sequence>MYAKVQARVSRSSIAYQRYKVSAPVLRKRLPEFTANQLRVLAKAYVKLVEPHKQVQYPYNGRKIVAGELQQLNPEESKPPWWPPEVRHREPDHLLKAERIALLLHILCDLRCSHGITSQRLKSAEQSVRRQIIPVERLELLDELYRVRGEEEMFLEGLLGMGLQPTYHTKSDEVHPDKNATVLISRINLPTADEISNK</sequence>
<evidence type="ECO:0000313" key="2">
    <source>
        <dbReference type="EMBL" id="KAJ5240530.1"/>
    </source>
</evidence>